<accession>A0A0K8SNM5</accession>
<organism evidence="2">
    <name type="scientific">Lygus hesperus</name>
    <name type="common">Western plant bug</name>
    <dbReference type="NCBI Taxonomy" id="30085"/>
    <lineage>
        <taxon>Eukaryota</taxon>
        <taxon>Metazoa</taxon>
        <taxon>Ecdysozoa</taxon>
        <taxon>Arthropoda</taxon>
        <taxon>Hexapoda</taxon>
        <taxon>Insecta</taxon>
        <taxon>Pterygota</taxon>
        <taxon>Neoptera</taxon>
        <taxon>Paraneoptera</taxon>
        <taxon>Hemiptera</taxon>
        <taxon>Heteroptera</taxon>
        <taxon>Panheteroptera</taxon>
        <taxon>Cimicomorpha</taxon>
        <taxon>Miridae</taxon>
        <taxon>Mirini</taxon>
        <taxon>Lygus</taxon>
    </lineage>
</organism>
<evidence type="ECO:0000256" key="1">
    <source>
        <dbReference type="SAM" id="MobiDB-lite"/>
    </source>
</evidence>
<sequence>PSRPRSGDHHERSQAAAPRSRPASHGSTALHDCSTDLHDCNTAPQDCNSTTPRPEAFPKHNIALYSITGILNYIPPSTKYTSINNFNYIWGGNVVCGIPL</sequence>
<proteinExistence type="predicted"/>
<reference evidence="2" key="1">
    <citation type="submission" date="2014-09" db="EMBL/GenBank/DDBJ databases">
        <authorList>
            <person name="Magalhaes I.L.F."/>
            <person name="Oliveira U."/>
            <person name="Santos F.R."/>
            <person name="Vidigal T.H.D.A."/>
            <person name="Brescovit A.D."/>
            <person name="Santos A.J."/>
        </authorList>
    </citation>
    <scope>NUCLEOTIDE SEQUENCE</scope>
</reference>
<feature type="compositionally biased region" description="Basic and acidic residues" evidence="1">
    <location>
        <begin position="1"/>
        <end position="13"/>
    </location>
</feature>
<name>A0A0K8SNM5_LYGHE</name>
<feature type="region of interest" description="Disordered" evidence="1">
    <location>
        <begin position="1"/>
        <end position="30"/>
    </location>
</feature>
<feature type="compositionally biased region" description="Low complexity" evidence="1">
    <location>
        <begin position="15"/>
        <end position="24"/>
    </location>
</feature>
<protein>
    <submittedName>
        <fullName evidence="2">Uncharacterized protein</fullName>
    </submittedName>
</protein>
<dbReference type="AlphaFoldDB" id="A0A0K8SNM5"/>
<dbReference type="EMBL" id="GBRD01011105">
    <property type="protein sequence ID" value="JAG54719.1"/>
    <property type="molecule type" value="Transcribed_RNA"/>
</dbReference>
<feature type="non-terminal residue" evidence="2">
    <location>
        <position position="1"/>
    </location>
</feature>
<evidence type="ECO:0000313" key="2">
    <source>
        <dbReference type="EMBL" id="JAG54719.1"/>
    </source>
</evidence>